<dbReference type="RefSeq" id="WP_377043326.1">
    <property type="nucleotide sequence ID" value="NZ_JBHLUN010000003.1"/>
</dbReference>
<evidence type="ECO:0000256" key="1">
    <source>
        <dbReference type="ARBA" id="ARBA00022801"/>
    </source>
</evidence>
<keyword evidence="5" id="KW-1185">Reference proteome</keyword>
<name>A0ABV6JPA5_9PROT</name>
<dbReference type="Gene3D" id="3.40.50.1820">
    <property type="entry name" value="alpha/beta hydrolase"/>
    <property type="match status" value="1"/>
</dbReference>
<dbReference type="PRINTS" id="PR00111">
    <property type="entry name" value="ABHYDROLASE"/>
</dbReference>
<dbReference type="Proteomes" id="UP001589865">
    <property type="component" value="Unassembled WGS sequence"/>
</dbReference>
<evidence type="ECO:0000256" key="2">
    <source>
        <dbReference type="SAM" id="MobiDB-lite"/>
    </source>
</evidence>
<dbReference type="PANTHER" id="PTHR46118:SF4">
    <property type="entry name" value="PROTEIN ABHD11"/>
    <property type="match status" value="1"/>
</dbReference>
<feature type="domain" description="AB hydrolase-1" evidence="3">
    <location>
        <begin position="27"/>
        <end position="256"/>
    </location>
</feature>
<dbReference type="EMBL" id="JBHLUN010000003">
    <property type="protein sequence ID" value="MFC0407543.1"/>
    <property type="molecule type" value="Genomic_DNA"/>
</dbReference>
<feature type="region of interest" description="Disordered" evidence="2">
    <location>
        <begin position="1"/>
        <end position="22"/>
    </location>
</feature>
<sequence length="269" mass="29015">MRLNIVQSGPAPTGTGAEGEATRSGTPVVLLHGLFGQARNFGLIQREIAARAKVISLDLRNHGESPHAAGMDYRALAEDVADTLRAAGAVPAAVLGHSMGGKVAMTLALRAPEVVRRLVVADIAPVTYPPFFRSYAEAMLSLPLRAGMTRREAEAHLASVVGEAGVRAFLLQNLDLAAPQPRWRIGLREISEALPEIEGWPELAEGTRYDGPVLFLRGGRSDYVQPEYEERIRALFPRVEFATVEKAGHWVHAEDPVGFLAAVTPFLTA</sequence>
<dbReference type="InterPro" id="IPR000073">
    <property type="entry name" value="AB_hydrolase_1"/>
</dbReference>
<protein>
    <submittedName>
        <fullName evidence="4">Alpha/beta fold hydrolase</fullName>
    </submittedName>
</protein>
<reference evidence="4 5" key="1">
    <citation type="submission" date="2024-09" db="EMBL/GenBank/DDBJ databases">
        <authorList>
            <person name="Sun Q."/>
            <person name="Mori K."/>
        </authorList>
    </citation>
    <scope>NUCLEOTIDE SEQUENCE [LARGE SCALE GENOMIC DNA]</scope>
    <source>
        <strain evidence="4 5">TBRC 5777</strain>
    </source>
</reference>
<evidence type="ECO:0000259" key="3">
    <source>
        <dbReference type="Pfam" id="PF00561"/>
    </source>
</evidence>
<dbReference type="Pfam" id="PF00561">
    <property type="entry name" value="Abhydrolase_1"/>
    <property type="match status" value="1"/>
</dbReference>
<organism evidence="4 5">
    <name type="scientific">Roseomonas elaeocarpi</name>
    <dbReference type="NCBI Taxonomy" id="907779"/>
    <lineage>
        <taxon>Bacteria</taxon>
        <taxon>Pseudomonadati</taxon>
        <taxon>Pseudomonadota</taxon>
        <taxon>Alphaproteobacteria</taxon>
        <taxon>Acetobacterales</taxon>
        <taxon>Roseomonadaceae</taxon>
        <taxon>Roseomonas</taxon>
    </lineage>
</organism>
<evidence type="ECO:0000313" key="5">
    <source>
        <dbReference type="Proteomes" id="UP001589865"/>
    </source>
</evidence>
<gene>
    <name evidence="4" type="ORF">ACFFGY_04740</name>
</gene>
<evidence type="ECO:0000313" key="4">
    <source>
        <dbReference type="EMBL" id="MFC0407543.1"/>
    </source>
</evidence>
<dbReference type="SUPFAM" id="SSF53474">
    <property type="entry name" value="alpha/beta-Hydrolases"/>
    <property type="match status" value="1"/>
</dbReference>
<proteinExistence type="predicted"/>
<keyword evidence="1 4" id="KW-0378">Hydrolase</keyword>
<accession>A0ABV6JPA5</accession>
<dbReference type="GO" id="GO:0016787">
    <property type="term" value="F:hydrolase activity"/>
    <property type="evidence" value="ECO:0007669"/>
    <property type="project" value="UniProtKB-KW"/>
</dbReference>
<dbReference type="PANTHER" id="PTHR46118">
    <property type="entry name" value="PROTEIN ABHD11"/>
    <property type="match status" value="1"/>
</dbReference>
<comment type="caution">
    <text evidence="4">The sequence shown here is derived from an EMBL/GenBank/DDBJ whole genome shotgun (WGS) entry which is preliminary data.</text>
</comment>
<dbReference type="InterPro" id="IPR029058">
    <property type="entry name" value="AB_hydrolase_fold"/>
</dbReference>